<dbReference type="Gene3D" id="3.80.30.20">
    <property type="entry name" value="tm_1862 like domain"/>
    <property type="match status" value="1"/>
</dbReference>
<keyword evidence="4" id="KW-0408">Iron</keyword>
<evidence type="ECO:0000256" key="1">
    <source>
        <dbReference type="ARBA" id="ARBA00001966"/>
    </source>
</evidence>
<gene>
    <name evidence="7" type="ORF">ASZ90_013400</name>
</gene>
<dbReference type="GO" id="GO:0003824">
    <property type="term" value="F:catalytic activity"/>
    <property type="evidence" value="ECO:0007669"/>
    <property type="project" value="InterPro"/>
</dbReference>
<keyword evidence="2" id="KW-0949">S-adenosyl-L-methionine</keyword>
<evidence type="ECO:0000256" key="4">
    <source>
        <dbReference type="ARBA" id="ARBA00023004"/>
    </source>
</evidence>
<evidence type="ECO:0000313" key="7">
    <source>
        <dbReference type="EMBL" id="KUG16952.1"/>
    </source>
</evidence>
<evidence type="ECO:0000256" key="5">
    <source>
        <dbReference type="ARBA" id="ARBA00023014"/>
    </source>
</evidence>
<dbReference type="GO" id="GO:0051536">
    <property type="term" value="F:iron-sulfur cluster binding"/>
    <property type="evidence" value="ECO:0007669"/>
    <property type="project" value="UniProtKB-KW"/>
</dbReference>
<dbReference type="GO" id="GO:0005829">
    <property type="term" value="C:cytosol"/>
    <property type="evidence" value="ECO:0007669"/>
    <property type="project" value="TreeGrafter"/>
</dbReference>
<evidence type="ECO:0000259" key="6">
    <source>
        <dbReference type="Pfam" id="PF04055"/>
    </source>
</evidence>
<evidence type="ECO:0000256" key="3">
    <source>
        <dbReference type="ARBA" id="ARBA00022723"/>
    </source>
</evidence>
<comment type="cofactor">
    <cofactor evidence="1">
        <name>[4Fe-4S] cluster</name>
        <dbReference type="ChEBI" id="CHEBI:49883"/>
    </cofactor>
</comment>
<dbReference type="InterPro" id="IPR023404">
    <property type="entry name" value="rSAM_horseshoe"/>
</dbReference>
<proteinExistence type="predicted"/>
<dbReference type="InterPro" id="IPR058240">
    <property type="entry name" value="rSAM_sf"/>
</dbReference>
<comment type="caution">
    <text evidence="7">The sequence shown here is derived from an EMBL/GenBank/DDBJ whole genome shotgun (WGS) entry which is preliminary data.</text>
</comment>
<dbReference type="PANTHER" id="PTHR43409:SF16">
    <property type="entry name" value="SLR0320 PROTEIN"/>
    <property type="match status" value="1"/>
</dbReference>
<dbReference type="SUPFAM" id="SSF102114">
    <property type="entry name" value="Radical SAM enzymes"/>
    <property type="match status" value="1"/>
</dbReference>
<dbReference type="InterPro" id="IPR051198">
    <property type="entry name" value="BchE-like"/>
</dbReference>
<dbReference type="Pfam" id="PF04055">
    <property type="entry name" value="Radical_SAM"/>
    <property type="match status" value="1"/>
</dbReference>
<accession>A0A0W8F7T4</accession>
<name>A0A0W8F7T4_9ZZZZ</name>
<sequence>MSRVDTVDFETIFRMKRAGCVELAFGVESGSQAILDLLRNGITPEQIIRTFKQADEIGLVSDMLLIVGIPGENQEDIDMTKRLIAESKPEMGEYRLFHSHSRNRDL</sequence>
<feature type="domain" description="Radical SAM core" evidence="6">
    <location>
        <begin position="8"/>
        <end position="83"/>
    </location>
</feature>
<dbReference type="PANTHER" id="PTHR43409">
    <property type="entry name" value="ANAEROBIC MAGNESIUM-PROTOPORPHYRIN IX MONOMETHYL ESTER CYCLASE-RELATED"/>
    <property type="match status" value="1"/>
</dbReference>
<evidence type="ECO:0000256" key="2">
    <source>
        <dbReference type="ARBA" id="ARBA00022691"/>
    </source>
</evidence>
<protein>
    <submittedName>
        <fullName evidence="7">Radical sam domain protein</fullName>
    </submittedName>
</protein>
<dbReference type="GO" id="GO:0046872">
    <property type="term" value="F:metal ion binding"/>
    <property type="evidence" value="ECO:0007669"/>
    <property type="project" value="UniProtKB-KW"/>
</dbReference>
<reference evidence="7" key="1">
    <citation type="journal article" date="2015" name="Proc. Natl. Acad. Sci. U.S.A.">
        <title>Networks of energetic and metabolic interactions define dynamics in microbial communities.</title>
        <authorList>
            <person name="Embree M."/>
            <person name="Liu J.K."/>
            <person name="Al-Bassam M.M."/>
            <person name="Zengler K."/>
        </authorList>
    </citation>
    <scope>NUCLEOTIDE SEQUENCE</scope>
</reference>
<keyword evidence="3" id="KW-0479">Metal-binding</keyword>
<dbReference type="AlphaFoldDB" id="A0A0W8F7T4"/>
<dbReference type="InterPro" id="IPR007197">
    <property type="entry name" value="rSAM"/>
</dbReference>
<organism evidence="7">
    <name type="scientific">hydrocarbon metagenome</name>
    <dbReference type="NCBI Taxonomy" id="938273"/>
    <lineage>
        <taxon>unclassified sequences</taxon>
        <taxon>metagenomes</taxon>
        <taxon>ecological metagenomes</taxon>
    </lineage>
</organism>
<dbReference type="EMBL" id="LNQE01001473">
    <property type="protein sequence ID" value="KUG16952.1"/>
    <property type="molecule type" value="Genomic_DNA"/>
</dbReference>
<keyword evidence="5" id="KW-0411">Iron-sulfur</keyword>